<dbReference type="GO" id="GO:0033588">
    <property type="term" value="C:elongator holoenzyme complex"/>
    <property type="evidence" value="ECO:0007669"/>
    <property type="project" value="InterPro"/>
</dbReference>
<evidence type="ECO:0000313" key="11">
    <source>
        <dbReference type="Proteomes" id="UP001174691"/>
    </source>
</evidence>
<gene>
    <name evidence="10" type="ORF">NKR19_g7577</name>
</gene>
<dbReference type="GO" id="GO:0002098">
    <property type="term" value="P:tRNA wobble uridine modification"/>
    <property type="evidence" value="ECO:0007669"/>
    <property type="project" value="InterPro"/>
</dbReference>
<evidence type="ECO:0000256" key="7">
    <source>
        <dbReference type="ARBA" id="ARBA00022694"/>
    </source>
</evidence>
<comment type="pathway">
    <text evidence="3">tRNA modification; 5-methoxycarbonylmethyl-2-thiouridine-tRNA biosynthesis.</text>
</comment>
<comment type="caution">
    <text evidence="10">The sequence shown here is derived from an EMBL/GenBank/DDBJ whole genome shotgun (WGS) entry which is preliminary data.</text>
</comment>
<dbReference type="AlphaFoldDB" id="A0AA38RJF2"/>
<feature type="compositionally biased region" description="Low complexity" evidence="9">
    <location>
        <begin position="11"/>
        <end position="31"/>
    </location>
</feature>
<keyword evidence="6" id="KW-0963">Cytoplasm</keyword>
<sequence length="387" mass="41968">MSFRKRNTVISTAQTDQAAPSQSAAAQKQLAPGLRPSPLDGRLTTSTGTSSLDHLLAGHVGLPLGTSLLVEEHGTTDFAGFLLRYYAAEGLLQGHQVHVLGYPDAWRYELPGPATADSKKRTAAQVVRPDGQKMKIAWRYEALGNDHLQRSREEETGATTYCHSFDLSKRLKQSDIKGNLHSNLSMDPRTMSLDAIPSSGSYLMAFIKSVQGRIVTGGPKTIHRVVIPSLLSPTLYPPSACQPSEVLRFLHALRALLRQHSTQLTAIVTLPISLFPRTNGLTRWVELLSDGAIELIPLPANPGAPPPSLGDSKAEDKSQGLLRVHSLPIYHEKGGGGAENNHFREDLTFRLSESKGMVIKPFSLPPLGEEGQPEKSPASTVKDGIDF</sequence>
<keyword evidence="8" id="KW-0539">Nucleus</keyword>
<reference evidence="10" key="1">
    <citation type="submission" date="2022-07" db="EMBL/GenBank/DDBJ databases">
        <title>Fungi with potential for degradation of polypropylene.</title>
        <authorList>
            <person name="Gostincar C."/>
        </authorList>
    </citation>
    <scope>NUCLEOTIDE SEQUENCE</scope>
    <source>
        <strain evidence="10">EXF-13287</strain>
    </source>
</reference>
<dbReference type="PANTHER" id="PTHR12896">
    <property type="entry name" value="PAX6 NEIGHBOR PROTEIN PAXNEB"/>
    <property type="match status" value="1"/>
</dbReference>
<evidence type="ECO:0000256" key="4">
    <source>
        <dbReference type="ARBA" id="ARBA00007573"/>
    </source>
</evidence>
<evidence type="ECO:0000256" key="1">
    <source>
        <dbReference type="ARBA" id="ARBA00004123"/>
    </source>
</evidence>
<dbReference type="EMBL" id="JANBVN010000135">
    <property type="protein sequence ID" value="KAJ9139045.1"/>
    <property type="molecule type" value="Genomic_DNA"/>
</dbReference>
<evidence type="ECO:0000256" key="6">
    <source>
        <dbReference type="ARBA" id="ARBA00022490"/>
    </source>
</evidence>
<evidence type="ECO:0000256" key="2">
    <source>
        <dbReference type="ARBA" id="ARBA00004496"/>
    </source>
</evidence>
<dbReference type="Proteomes" id="UP001174691">
    <property type="component" value="Unassembled WGS sequence"/>
</dbReference>
<dbReference type="Gene3D" id="3.40.50.300">
    <property type="entry name" value="P-loop containing nucleotide triphosphate hydrolases"/>
    <property type="match status" value="1"/>
</dbReference>
<feature type="region of interest" description="Disordered" evidence="9">
    <location>
        <begin position="361"/>
        <end position="387"/>
    </location>
</feature>
<dbReference type="InterPro" id="IPR008728">
    <property type="entry name" value="Elongator_complex_protein_4"/>
</dbReference>
<evidence type="ECO:0000313" key="10">
    <source>
        <dbReference type="EMBL" id="KAJ9139045.1"/>
    </source>
</evidence>
<name>A0AA38RJF2_9PEZI</name>
<dbReference type="GO" id="GO:0005737">
    <property type="term" value="C:cytoplasm"/>
    <property type="evidence" value="ECO:0007669"/>
    <property type="project" value="UniProtKB-SubCell"/>
</dbReference>
<comment type="similarity">
    <text evidence="4">Belongs to the ELP4 family.</text>
</comment>
<organism evidence="10 11">
    <name type="scientific">Coniochaeta hoffmannii</name>
    <dbReference type="NCBI Taxonomy" id="91930"/>
    <lineage>
        <taxon>Eukaryota</taxon>
        <taxon>Fungi</taxon>
        <taxon>Dikarya</taxon>
        <taxon>Ascomycota</taxon>
        <taxon>Pezizomycotina</taxon>
        <taxon>Sordariomycetes</taxon>
        <taxon>Sordariomycetidae</taxon>
        <taxon>Coniochaetales</taxon>
        <taxon>Coniochaetaceae</taxon>
        <taxon>Coniochaeta</taxon>
    </lineage>
</organism>
<dbReference type="Pfam" id="PF05625">
    <property type="entry name" value="PAXNEB"/>
    <property type="match status" value="1"/>
</dbReference>
<dbReference type="InterPro" id="IPR027417">
    <property type="entry name" value="P-loop_NTPase"/>
</dbReference>
<dbReference type="CDD" id="cd19494">
    <property type="entry name" value="Elp4"/>
    <property type="match status" value="1"/>
</dbReference>
<feature type="region of interest" description="Disordered" evidence="9">
    <location>
        <begin position="1"/>
        <end position="47"/>
    </location>
</feature>
<evidence type="ECO:0000256" key="9">
    <source>
        <dbReference type="SAM" id="MobiDB-lite"/>
    </source>
</evidence>
<comment type="subcellular location">
    <subcellularLocation>
        <location evidence="2">Cytoplasm</location>
    </subcellularLocation>
    <subcellularLocation>
        <location evidence="1">Nucleus</location>
    </subcellularLocation>
</comment>
<proteinExistence type="inferred from homology"/>
<dbReference type="PANTHER" id="PTHR12896:SF1">
    <property type="entry name" value="ELONGATOR COMPLEX PROTEIN 4"/>
    <property type="match status" value="1"/>
</dbReference>
<accession>A0AA38RJF2</accession>
<evidence type="ECO:0000256" key="5">
    <source>
        <dbReference type="ARBA" id="ARBA00020265"/>
    </source>
</evidence>
<evidence type="ECO:0000256" key="8">
    <source>
        <dbReference type="ARBA" id="ARBA00023242"/>
    </source>
</evidence>
<dbReference type="GO" id="GO:0008023">
    <property type="term" value="C:transcription elongation factor complex"/>
    <property type="evidence" value="ECO:0007669"/>
    <property type="project" value="TreeGrafter"/>
</dbReference>
<keyword evidence="7" id="KW-0819">tRNA processing</keyword>
<evidence type="ECO:0000256" key="3">
    <source>
        <dbReference type="ARBA" id="ARBA00005043"/>
    </source>
</evidence>
<keyword evidence="11" id="KW-1185">Reference proteome</keyword>
<protein>
    <recommendedName>
        <fullName evidence="5">Elongator complex protein 4</fullName>
    </recommendedName>
</protein>